<reference evidence="3" key="2">
    <citation type="submission" date="2015-04" db="EMBL/GenBank/DDBJ databases">
        <title>Draft Genome Sequences of Eight Spore-Forming Food Isolates of Bacillus cereus Genome sequencing.</title>
        <authorList>
            <person name="Krawcyk A.O."/>
            <person name="de Jong A."/>
            <person name="Eijlander R.T."/>
            <person name="Berendsen E.M."/>
            <person name="Holsappel S."/>
            <person name="Wells-Bennik M."/>
            <person name="Kuipers O.P."/>
        </authorList>
    </citation>
    <scope>NUCLEOTIDE SEQUENCE [LARGE SCALE GENOMIC DNA]</scope>
    <source>
        <strain evidence="3">B4147</strain>
    </source>
</reference>
<keyword evidence="1" id="KW-1133">Transmembrane helix</keyword>
<evidence type="ECO:0000313" key="2">
    <source>
        <dbReference type="EMBL" id="KKZ91534.1"/>
    </source>
</evidence>
<comment type="caution">
    <text evidence="2">The sequence shown here is derived from an EMBL/GenBank/DDBJ whole genome shotgun (WGS) entry which is preliminary data.</text>
</comment>
<protein>
    <recommendedName>
        <fullName evidence="4">Serine kinase</fullName>
    </recommendedName>
</protein>
<evidence type="ECO:0000313" key="3">
    <source>
        <dbReference type="Proteomes" id="UP000035350"/>
    </source>
</evidence>
<dbReference type="Proteomes" id="UP000035350">
    <property type="component" value="Unassembled WGS sequence"/>
</dbReference>
<dbReference type="PATRIC" id="fig|1396.433.peg.5675"/>
<proteinExistence type="predicted"/>
<feature type="transmembrane region" description="Helical" evidence="1">
    <location>
        <begin position="6"/>
        <end position="26"/>
    </location>
</feature>
<keyword evidence="1" id="KW-0812">Transmembrane</keyword>
<keyword evidence="1" id="KW-0472">Membrane</keyword>
<accession>A0A0G8BWU4</accession>
<evidence type="ECO:0008006" key="4">
    <source>
        <dbReference type="Google" id="ProtNLM"/>
    </source>
</evidence>
<dbReference type="AlphaFoldDB" id="A0A0G8BWU4"/>
<dbReference type="EMBL" id="LCYN01000032">
    <property type="protein sequence ID" value="KKZ91534.1"/>
    <property type="molecule type" value="Genomic_DNA"/>
</dbReference>
<reference evidence="2 3" key="1">
    <citation type="journal article" date="2015" name="Genome Announc.">
        <title>Next-Generation Whole-Genome Sequencing of Eight Strains of Bacillus cereus, Isolated from Food.</title>
        <authorList>
            <person name="Krawczyk A.O."/>
            <person name="de Jong A."/>
            <person name="Eijlander R.T."/>
            <person name="Berendsen E.M."/>
            <person name="Holsappel S."/>
            <person name="Wells-Bennik M.H."/>
            <person name="Kuipers O.P."/>
        </authorList>
    </citation>
    <scope>NUCLEOTIDE SEQUENCE [LARGE SCALE GENOMIC DNA]</scope>
    <source>
        <strain evidence="2 3">B4147</strain>
    </source>
</reference>
<organism evidence="2 3">
    <name type="scientific">Bacillus wiedmannii</name>
    <dbReference type="NCBI Taxonomy" id="1890302"/>
    <lineage>
        <taxon>Bacteria</taxon>
        <taxon>Bacillati</taxon>
        <taxon>Bacillota</taxon>
        <taxon>Bacilli</taxon>
        <taxon>Bacillales</taxon>
        <taxon>Bacillaceae</taxon>
        <taxon>Bacillus</taxon>
        <taxon>Bacillus cereus group</taxon>
    </lineage>
</organism>
<evidence type="ECO:0000256" key="1">
    <source>
        <dbReference type="SAM" id="Phobius"/>
    </source>
</evidence>
<sequence length="37" mass="4496">MKYANVHIVFIWIFCMLKLNIGIFVYKELKTEISNEF</sequence>
<gene>
    <name evidence="2" type="ORF">B4147_5346</name>
</gene>
<name>A0A0G8BWU4_9BACI</name>